<dbReference type="RefSeq" id="WP_187223364.1">
    <property type="nucleotide sequence ID" value="NZ_JABVED010000015.1"/>
</dbReference>
<dbReference type="Proteomes" id="UP000734823">
    <property type="component" value="Unassembled WGS sequence"/>
</dbReference>
<comment type="caution">
    <text evidence="2">The sequence shown here is derived from an EMBL/GenBank/DDBJ whole genome shotgun (WGS) entry which is preliminary data.</text>
</comment>
<dbReference type="Pfam" id="PF13619">
    <property type="entry name" value="KTSC"/>
    <property type="match status" value="1"/>
</dbReference>
<name>A0ABR7LC49_9PSEU</name>
<gene>
    <name evidence="2" type="ORF">GPZ80_24180</name>
</gene>
<reference evidence="2 3" key="1">
    <citation type="submission" date="2020-06" db="EMBL/GenBank/DDBJ databases">
        <title>Actinokineospora xiongansis sp. nov., isolated from soil of Baiyangdian.</title>
        <authorList>
            <person name="Zhang X."/>
        </authorList>
    </citation>
    <scope>NUCLEOTIDE SEQUENCE [LARGE SCALE GENOMIC DNA]</scope>
    <source>
        <strain evidence="2 3">HBU206404</strain>
    </source>
</reference>
<sequence>MRRQALASASVASVGYDANTKTLEVEFRNGNVYQYLGVAKRLYWELMSASSVGAFLNREIRDSHEFLRVR</sequence>
<dbReference type="EMBL" id="JABVED010000015">
    <property type="protein sequence ID" value="MBC6450260.1"/>
    <property type="molecule type" value="Genomic_DNA"/>
</dbReference>
<protein>
    <submittedName>
        <fullName evidence="2">KTSC domain-containing protein</fullName>
    </submittedName>
</protein>
<organism evidence="2 3">
    <name type="scientific">Actinokineospora xionganensis</name>
    <dbReference type="NCBI Taxonomy" id="2684470"/>
    <lineage>
        <taxon>Bacteria</taxon>
        <taxon>Bacillati</taxon>
        <taxon>Actinomycetota</taxon>
        <taxon>Actinomycetes</taxon>
        <taxon>Pseudonocardiales</taxon>
        <taxon>Pseudonocardiaceae</taxon>
        <taxon>Actinokineospora</taxon>
    </lineage>
</organism>
<proteinExistence type="predicted"/>
<evidence type="ECO:0000313" key="2">
    <source>
        <dbReference type="EMBL" id="MBC6450260.1"/>
    </source>
</evidence>
<evidence type="ECO:0000313" key="3">
    <source>
        <dbReference type="Proteomes" id="UP000734823"/>
    </source>
</evidence>
<keyword evidence="3" id="KW-1185">Reference proteome</keyword>
<accession>A0ABR7LC49</accession>
<evidence type="ECO:0000259" key="1">
    <source>
        <dbReference type="Pfam" id="PF13619"/>
    </source>
</evidence>
<feature type="domain" description="KTSC" evidence="1">
    <location>
        <begin position="8"/>
        <end position="63"/>
    </location>
</feature>
<dbReference type="InterPro" id="IPR025309">
    <property type="entry name" value="KTSC_dom"/>
</dbReference>